<dbReference type="Proteomes" id="UP001199919">
    <property type="component" value="Unassembled WGS sequence"/>
</dbReference>
<gene>
    <name evidence="1" type="ORF">LT679_11470</name>
</gene>
<proteinExistence type="predicted"/>
<dbReference type="EMBL" id="JAJPWV010000003">
    <property type="protein sequence ID" value="MCD8741224.1"/>
    <property type="molecule type" value="Genomic_DNA"/>
</dbReference>
<sequence length="235" mass="27408">MNFIRIIQETVTWIEKVNPDFEVNLYRSQELSPKSYYHQIPDYLKGNVLNDLISKRSKLLQTARVELIPIPDLGDYGRIMFFEANETVLDGAPEDVSAFFIDIGDAPPWDTWLAIGSQLNAINFHRAGHELNSDLLIAWVPKAQYYYAQQACEVALLDNFAWPANEFISDEFNAVNSLFQKPDNIIQPEERIDFENILKQSKIIMSEIEENSKSYYEKLLSENSKKPFWKRMFKR</sequence>
<comment type="caution">
    <text evidence="1">The sequence shown here is derived from an EMBL/GenBank/DDBJ whole genome shotgun (WGS) entry which is preliminary data.</text>
</comment>
<organism evidence="1 2">
    <name type="scientific">Mucilaginibacter roseus</name>
    <dbReference type="NCBI Taxonomy" id="1528868"/>
    <lineage>
        <taxon>Bacteria</taxon>
        <taxon>Pseudomonadati</taxon>
        <taxon>Bacteroidota</taxon>
        <taxon>Sphingobacteriia</taxon>
        <taxon>Sphingobacteriales</taxon>
        <taxon>Sphingobacteriaceae</taxon>
        <taxon>Mucilaginibacter</taxon>
    </lineage>
</organism>
<accession>A0ABS8U5T3</accession>
<evidence type="ECO:0000313" key="2">
    <source>
        <dbReference type="Proteomes" id="UP001199919"/>
    </source>
</evidence>
<protein>
    <submittedName>
        <fullName evidence="1">Uncharacterized protein</fullName>
    </submittedName>
</protein>
<keyword evidence="2" id="KW-1185">Reference proteome</keyword>
<name>A0ABS8U5T3_9SPHI</name>
<reference evidence="1 2" key="1">
    <citation type="submission" date="2021-12" db="EMBL/GenBank/DDBJ databases">
        <title>Mucilaginibacter roseus genome.</title>
        <authorList>
            <person name="Ferreira J.R."/>
            <person name="Newman J.D."/>
        </authorList>
    </citation>
    <scope>NUCLEOTIDE SEQUENCE [LARGE SCALE GENOMIC DNA]</scope>
    <source>
        <strain evidence="1 2">LMG 28454</strain>
    </source>
</reference>
<dbReference type="RefSeq" id="WP_232177727.1">
    <property type="nucleotide sequence ID" value="NZ_JAJPWV010000003.1"/>
</dbReference>
<evidence type="ECO:0000313" key="1">
    <source>
        <dbReference type="EMBL" id="MCD8741224.1"/>
    </source>
</evidence>